<accession>A0A0F9EB36</accession>
<feature type="non-terminal residue" evidence="1">
    <location>
        <position position="38"/>
    </location>
</feature>
<sequence length="38" mass="4195">MKVLSFGVLYFKLPDDFTGGLSEALRAMADYHDEKAGT</sequence>
<dbReference type="AlphaFoldDB" id="A0A0F9EB36"/>
<gene>
    <name evidence="1" type="ORF">LCGC14_2447220</name>
</gene>
<protein>
    <submittedName>
        <fullName evidence="1">Uncharacterized protein</fullName>
    </submittedName>
</protein>
<organism evidence="1">
    <name type="scientific">marine sediment metagenome</name>
    <dbReference type="NCBI Taxonomy" id="412755"/>
    <lineage>
        <taxon>unclassified sequences</taxon>
        <taxon>metagenomes</taxon>
        <taxon>ecological metagenomes</taxon>
    </lineage>
</organism>
<proteinExistence type="predicted"/>
<comment type="caution">
    <text evidence="1">The sequence shown here is derived from an EMBL/GenBank/DDBJ whole genome shotgun (WGS) entry which is preliminary data.</text>
</comment>
<dbReference type="EMBL" id="LAZR01037801">
    <property type="protein sequence ID" value="KKL21258.1"/>
    <property type="molecule type" value="Genomic_DNA"/>
</dbReference>
<name>A0A0F9EB36_9ZZZZ</name>
<reference evidence="1" key="1">
    <citation type="journal article" date="2015" name="Nature">
        <title>Complex archaea that bridge the gap between prokaryotes and eukaryotes.</title>
        <authorList>
            <person name="Spang A."/>
            <person name="Saw J.H."/>
            <person name="Jorgensen S.L."/>
            <person name="Zaremba-Niedzwiedzka K."/>
            <person name="Martijn J."/>
            <person name="Lind A.E."/>
            <person name="van Eijk R."/>
            <person name="Schleper C."/>
            <person name="Guy L."/>
            <person name="Ettema T.J."/>
        </authorList>
    </citation>
    <scope>NUCLEOTIDE SEQUENCE</scope>
</reference>
<evidence type="ECO:0000313" key="1">
    <source>
        <dbReference type="EMBL" id="KKL21258.1"/>
    </source>
</evidence>